<accession>R8BY29</accession>
<dbReference type="GeneID" id="19322162"/>
<dbReference type="Proteomes" id="UP000014074">
    <property type="component" value="Unassembled WGS sequence"/>
</dbReference>
<feature type="domain" description="Peroxisomal membrane protein PEX14-like KPWE" evidence="2">
    <location>
        <begin position="208"/>
        <end position="257"/>
    </location>
</feature>
<evidence type="ECO:0000313" key="5">
    <source>
        <dbReference type="Proteomes" id="UP000014074"/>
    </source>
</evidence>
<evidence type="ECO:0000313" key="4">
    <source>
        <dbReference type="EMBL" id="EOO04258.1"/>
    </source>
</evidence>
<dbReference type="HOGENOM" id="CLU_070882_0_0_1"/>
<dbReference type="Pfam" id="PF25871">
    <property type="entry name" value="HTH_76"/>
    <property type="match status" value="1"/>
</dbReference>
<proteinExistence type="predicted"/>
<evidence type="ECO:0000259" key="2">
    <source>
        <dbReference type="Pfam" id="PF17733"/>
    </source>
</evidence>
<dbReference type="InterPro" id="IPR040554">
    <property type="entry name" value="KPWE_PEX14_dom"/>
</dbReference>
<feature type="region of interest" description="Disordered" evidence="1">
    <location>
        <begin position="158"/>
        <end position="181"/>
    </location>
</feature>
<dbReference type="KEGG" id="tmn:UCRPA7_196"/>
<name>R8BY29_PHAM7</name>
<organism evidence="4 5">
    <name type="scientific">Phaeoacremonium minimum (strain UCR-PA7)</name>
    <name type="common">Esca disease fungus</name>
    <name type="synonym">Togninia minima</name>
    <dbReference type="NCBI Taxonomy" id="1286976"/>
    <lineage>
        <taxon>Eukaryota</taxon>
        <taxon>Fungi</taxon>
        <taxon>Dikarya</taxon>
        <taxon>Ascomycota</taxon>
        <taxon>Pezizomycotina</taxon>
        <taxon>Sordariomycetes</taxon>
        <taxon>Sordariomycetidae</taxon>
        <taxon>Togniniales</taxon>
        <taxon>Togniniaceae</taxon>
        <taxon>Phaeoacremonium</taxon>
    </lineage>
</organism>
<gene>
    <name evidence="4" type="ORF">UCRPA7_196</name>
</gene>
<evidence type="ECO:0000256" key="1">
    <source>
        <dbReference type="SAM" id="MobiDB-lite"/>
    </source>
</evidence>
<protein>
    <submittedName>
        <fullName evidence="4">Uncharacterized protein</fullName>
    </submittedName>
</protein>
<feature type="domain" description="PEX14-like helix-turn-helix" evidence="3">
    <location>
        <begin position="15"/>
        <end position="83"/>
    </location>
</feature>
<dbReference type="Pfam" id="PF17733">
    <property type="entry name" value="KPWE_dom"/>
    <property type="match status" value="1"/>
</dbReference>
<dbReference type="PANTHER" id="PTHR36855">
    <property type="entry name" value="CHROMOSOME 10, WHOLE GENOME SHOTGUN SEQUENCE"/>
    <property type="match status" value="1"/>
</dbReference>
<keyword evidence="5" id="KW-1185">Reference proteome</keyword>
<dbReference type="InterPro" id="IPR058841">
    <property type="entry name" value="HTH_76"/>
</dbReference>
<sequence length="287" mass="32285">MATDQNTAGCVLTDDDYQAFHDVPWNRASDFLNGVMYACGGPKKLERTGSQAEIILHSRIFYYQSTTGIAIPLIGYKRWLRAQSYERVKPWEWTILDMLCQKRDESLAKRFGNRADSQVAVQDTAKAQHEKDVWIHELYNGDLYDPAPHEIQAKEKMDGNDALQSEPEHDPSMSAPSWQTAAPKGELYVDRRSSANEESGKGQTGDAPYPVRFAQIIEAIQTGKPVEGIQEIPDTVARNPDTRPFGTMTAPKKPWEKNVKAAEKLEEPGYAVIEKDFPDDGKSDTYD</sequence>
<reference evidence="5" key="1">
    <citation type="journal article" date="2013" name="Genome Announc.">
        <title>Draft genome sequence of the ascomycete Phaeoacremonium aleophilum strain UCR-PA7, a causal agent of the esca disease complex in grapevines.</title>
        <authorList>
            <person name="Blanco-Ulate B."/>
            <person name="Rolshausen P."/>
            <person name="Cantu D."/>
        </authorList>
    </citation>
    <scope>NUCLEOTIDE SEQUENCE [LARGE SCALE GENOMIC DNA]</scope>
    <source>
        <strain evidence="5">UCR-PA7</strain>
    </source>
</reference>
<dbReference type="eggNOG" id="ENOG502S7YV">
    <property type="taxonomic scope" value="Eukaryota"/>
</dbReference>
<evidence type="ECO:0000259" key="3">
    <source>
        <dbReference type="Pfam" id="PF25871"/>
    </source>
</evidence>
<dbReference type="OrthoDB" id="9936937at2759"/>
<dbReference type="AlphaFoldDB" id="R8BY29"/>
<dbReference type="PANTHER" id="PTHR36855:SF1">
    <property type="entry name" value="PEROXISOME MEMBRANE ANCHOR PROTEIN PEX14P N-TERMINAL DOMAIN-CONTAINING PROTEIN"/>
    <property type="match status" value="1"/>
</dbReference>
<dbReference type="EMBL" id="KB932781">
    <property type="protein sequence ID" value="EOO04258.1"/>
    <property type="molecule type" value="Genomic_DNA"/>
</dbReference>
<feature type="region of interest" description="Disordered" evidence="1">
    <location>
        <begin position="234"/>
        <end position="253"/>
    </location>
</feature>
<dbReference type="RefSeq" id="XP_007910985.1">
    <property type="nucleotide sequence ID" value="XM_007912794.1"/>
</dbReference>